<dbReference type="AlphaFoldDB" id="A0A9X1FV04"/>
<dbReference type="PANTHER" id="PTHR43328">
    <property type="entry name" value="ACETYLTRANSFERASE-RELATED"/>
    <property type="match status" value="1"/>
</dbReference>
<dbReference type="PANTHER" id="PTHR43328:SF1">
    <property type="entry name" value="N-ACETYLTRANSFERASE DOMAIN-CONTAINING PROTEIN"/>
    <property type="match status" value="1"/>
</dbReference>
<reference evidence="2" key="1">
    <citation type="submission" date="2021-07" db="EMBL/GenBank/DDBJ databases">
        <title>Roseobacter insulae sp. nov., isolated from a tidal flat.</title>
        <authorList>
            <person name="Park S."/>
            <person name="Yoon J.-H."/>
        </authorList>
    </citation>
    <scope>NUCLEOTIDE SEQUENCE</scope>
    <source>
        <strain evidence="2">YSTF-M11</strain>
    </source>
</reference>
<evidence type="ECO:0000259" key="1">
    <source>
        <dbReference type="PROSITE" id="PS51186"/>
    </source>
</evidence>
<evidence type="ECO:0000313" key="3">
    <source>
        <dbReference type="Proteomes" id="UP001138661"/>
    </source>
</evidence>
<gene>
    <name evidence="2" type="ORF">KX928_10760</name>
</gene>
<dbReference type="GO" id="GO:0016747">
    <property type="term" value="F:acyltransferase activity, transferring groups other than amino-acyl groups"/>
    <property type="evidence" value="ECO:0007669"/>
    <property type="project" value="InterPro"/>
</dbReference>
<organism evidence="2 3">
    <name type="scientific">Roseobacter insulae</name>
    <dbReference type="NCBI Taxonomy" id="2859783"/>
    <lineage>
        <taxon>Bacteria</taxon>
        <taxon>Pseudomonadati</taxon>
        <taxon>Pseudomonadota</taxon>
        <taxon>Alphaproteobacteria</taxon>
        <taxon>Rhodobacterales</taxon>
        <taxon>Roseobacteraceae</taxon>
        <taxon>Roseobacter</taxon>
    </lineage>
</organism>
<dbReference type="Pfam" id="PF13302">
    <property type="entry name" value="Acetyltransf_3"/>
    <property type="match status" value="1"/>
</dbReference>
<dbReference type="EMBL" id="JAHXDN010000002">
    <property type="protein sequence ID" value="MBW4708264.1"/>
    <property type="molecule type" value="Genomic_DNA"/>
</dbReference>
<keyword evidence="3" id="KW-1185">Reference proteome</keyword>
<accession>A0A9X1FV04</accession>
<dbReference type="InterPro" id="IPR000182">
    <property type="entry name" value="GNAT_dom"/>
</dbReference>
<protein>
    <submittedName>
        <fullName evidence="2">GNAT family N-acetyltransferase</fullName>
    </submittedName>
</protein>
<dbReference type="PROSITE" id="PS51186">
    <property type="entry name" value="GNAT"/>
    <property type="match status" value="1"/>
</dbReference>
<name>A0A9X1FV04_9RHOB</name>
<evidence type="ECO:0000313" key="2">
    <source>
        <dbReference type="EMBL" id="MBW4708264.1"/>
    </source>
</evidence>
<dbReference type="RefSeq" id="WP_219501819.1">
    <property type="nucleotide sequence ID" value="NZ_JAHXDN010000002.1"/>
</dbReference>
<feature type="domain" description="N-acetyltransferase" evidence="1">
    <location>
        <begin position="10"/>
        <end position="153"/>
    </location>
</feature>
<sequence length="166" mass="18198">MSTCIHTTRLVLRRFRDTDAARVADLIGNLSVSRWLTRVPHPYTEADALSFFARQSDDDLTFAITRADEVIGACGVDDDLGYWLGEPYWQKGYATEAAKALVDKHFATSKAPLTSGYIVGNTASCRLLSGLGFAPTHREDVLSPALRTTVSVQKMALTSDAWEGRA</sequence>
<dbReference type="Proteomes" id="UP001138661">
    <property type="component" value="Unassembled WGS sequence"/>
</dbReference>
<proteinExistence type="predicted"/>
<comment type="caution">
    <text evidence="2">The sequence shown here is derived from an EMBL/GenBank/DDBJ whole genome shotgun (WGS) entry which is preliminary data.</text>
</comment>